<sequence>MSILEILLVVFSLIFCIFYMIVFVIARKIVKKEEMLLEKLTDKEIEKVRLKENPSKISLLLNLVITVACYIYLLISIIDKGLLISFFGETLNKVINSLIIVIILLPHLLERINVIRRYNKIKQRIENK</sequence>
<keyword evidence="1" id="KW-0812">Transmembrane</keyword>
<evidence type="ECO:0000313" key="3">
    <source>
        <dbReference type="Proteomes" id="UP000004773"/>
    </source>
</evidence>
<dbReference type="Proteomes" id="UP000004773">
    <property type="component" value="Unassembled WGS sequence"/>
</dbReference>
<proteinExistence type="predicted"/>
<dbReference type="EMBL" id="ACRO01000015">
    <property type="protein sequence ID" value="EGF88431.1"/>
    <property type="molecule type" value="Genomic_DNA"/>
</dbReference>
<keyword evidence="1" id="KW-1133">Transmembrane helix</keyword>
<evidence type="ECO:0000256" key="1">
    <source>
        <dbReference type="SAM" id="Phobius"/>
    </source>
</evidence>
<organism evidence="2 3">
    <name type="scientific">Gemella haemolysans M341</name>
    <dbReference type="NCBI Taxonomy" id="562981"/>
    <lineage>
        <taxon>Bacteria</taxon>
        <taxon>Bacillati</taxon>
        <taxon>Bacillota</taxon>
        <taxon>Bacilli</taxon>
        <taxon>Bacillales</taxon>
        <taxon>Gemellaceae</taxon>
        <taxon>Gemella</taxon>
    </lineage>
</organism>
<evidence type="ECO:0000313" key="2">
    <source>
        <dbReference type="EMBL" id="EGF88431.1"/>
    </source>
</evidence>
<feature type="transmembrane region" description="Helical" evidence="1">
    <location>
        <begin position="59"/>
        <end position="78"/>
    </location>
</feature>
<reference evidence="2 3" key="1">
    <citation type="submission" date="2011-03" db="EMBL/GenBank/DDBJ databases">
        <title>The Genome Sequence of Gemella haemolysans M341.</title>
        <authorList>
            <consortium name="The Broad Institute Genome Sequencing Platform"/>
            <consortium name="The Broad Institute Genome Sequencing Center for Infectious Disease"/>
            <person name="Earl A."/>
            <person name="Ward D."/>
            <person name="Feldgarden M."/>
            <person name="Gevers D."/>
            <person name="Sibley C.D."/>
            <person name="Field T.R."/>
            <person name="Grinwis M."/>
            <person name="Eshaghurshan C.S."/>
            <person name="Surette M.G."/>
            <person name="Young S.K."/>
            <person name="Zeng Q."/>
            <person name="Gargeya S."/>
            <person name="Fitzgerald M."/>
            <person name="Haas B."/>
            <person name="Abouelleil A."/>
            <person name="Alvarado L."/>
            <person name="Arachchi H.M."/>
            <person name="Berlin A."/>
            <person name="Brown A."/>
            <person name="Chapman S.B."/>
            <person name="Chen Z."/>
            <person name="Dunbar C."/>
            <person name="Freedman E."/>
            <person name="Gearin G."/>
            <person name="Gellesch M."/>
            <person name="Goldberg J."/>
            <person name="Griggs A."/>
            <person name="Gujja S."/>
            <person name="Heilman E.R."/>
            <person name="Heiman D."/>
            <person name="Howarth C."/>
            <person name="Larson L."/>
            <person name="Lui A."/>
            <person name="MacDonald P.J.P."/>
            <person name="Mehta T."/>
            <person name="Montmayeur A."/>
            <person name="Murphy C."/>
            <person name="Neiman D."/>
            <person name="Pearson M."/>
            <person name="Priest M."/>
            <person name="Roberts A."/>
            <person name="Saif S."/>
            <person name="Shea T."/>
            <person name="Shenoy N."/>
            <person name="Sisk P."/>
            <person name="Stolte C."/>
            <person name="Sykes S."/>
            <person name="White J."/>
            <person name="Yandava C."/>
            <person name="Wortman J."/>
            <person name="Nusbaum C."/>
            <person name="Birren B."/>
        </authorList>
    </citation>
    <scope>NUCLEOTIDE SEQUENCE [LARGE SCALE GENOMIC DNA]</scope>
    <source>
        <strain evidence="2 3">M341</strain>
    </source>
</reference>
<gene>
    <name evidence="2" type="ORF">HMPREF0428_00949</name>
</gene>
<feature type="transmembrane region" description="Helical" evidence="1">
    <location>
        <begin position="6"/>
        <end position="26"/>
    </location>
</feature>
<protein>
    <submittedName>
        <fullName evidence="2">Uncharacterized protein</fullName>
    </submittedName>
</protein>
<dbReference type="AlphaFoldDB" id="A0AA87DVL4"/>
<dbReference type="RefSeq" id="WP_003147030.1">
    <property type="nucleotide sequence ID" value="NZ_GL883583.1"/>
</dbReference>
<feature type="transmembrane region" description="Helical" evidence="1">
    <location>
        <begin position="90"/>
        <end position="109"/>
    </location>
</feature>
<name>A0AA87DVL4_9BACL</name>
<keyword evidence="1" id="KW-0472">Membrane</keyword>
<accession>A0AA87DVL4</accession>
<comment type="caution">
    <text evidence="2">The sequence shown here is derived from an EMBL/GenBank/DDBJ whole genome shotgun (WGS) entry which is preliminary data.</text>
</comment>